<dbReference type="GO" id="GO:0005886">
    <property type="term" value="C:plasma membrane"/>
    <property type="evidence" value="ECO:0007669"/>
    <property type="project" value="TreeGrafter"/>
</dbReference>
<dbReference type="AlphaFoldDB" id="A0A7J8D9A7"/>
<dbReference type="PROSITE" id="PS51723">
    <property type="entry name" value="PEPTIDASE_M60"/>
    <property type="match status" value="1"/>
</dbReference>
<dbReference type="PANTHER" id="PTHR15730:SF4">
    <property type="entry name" value="TRPM8 CHANNEL-ASSOCIATED FACTOR 2"/>
    <property type="match status" value="1"/>
</dbReference>
<dbReference type="PANTHER" id="PTHR15730">
    <property type="entry name" value="EXPERIMENTAL AUTOIMMUNE PROSTATITIS ANTIGEN 2-RELATED"/>
    <property type="match status" value="1"/>
</dbReference>
<dbReference type="InterPro" id="IPR051244">
    <property type="entry name" value="TCAF"/>
</dbReference>
<dbReference type="InterPro" id="IPR042279">
    <property type="entry name" value="Pep_M60_3"/>
</dbReference>
<dbReference type="SMART" id="SM01276">
    <property type="entry name" value="M60-like"/>
    <property type="match status" value="1"/>
</dbReference>
<name>A0A7J8D9A7_ROUAE</name>
<evidence type="ECO:0000313" key="2">
    <source>
        <dbReference type="EMBL" id="KAF6419549.1"/>
    </source>
</evidence>
<sequence length="195" mass="22364">MHSGYPIMCHLESAQVLISEASMRSSGLWGPIHELGHNQQQSGWEFPPHTTEATCNLWSVYVHETILGIPRAQAHPALNPAQREERIKEHLGKGAPLSDWNVWTALETYLQLQEAFGWEPFTRLFAEYQTFSGIPKDNASKMNLWVKKFSERVRKNLVPFFKAWGWPVQKEVADSLARLPQWQEDPMRARVGTEG</sequence>
<dbReference type="GO" id="GO:0044325">
    <property type="term" value="F:transmembrane transporter binding"/>
    <property type="evidence" value="ECO:0007669"/>
    <property type="project" value="TreeGrafter"/>
</dbReference>
<proteinExistence type="predicted"/>
<dbReference type="EMBL" id="JACASE010000013">
    <property type="protein sequence ID" value="KAF6419549.1"/>
    <property type="molecule type" value="Genomic_DNA"/>
</dbReference>
<comment type="caution">
    <text evidence="2">The sequence shown here is derived from an EMBL/GenBank/DDBJ whole genome shotgun (WGS) entry which is preliminary data.</text>
</comment>
<dbReference type="Gene3D" id="3.40.390.80">
    <property type="entry name" value="Peptidase M60, enhancin-like domain 2"/>
    <property type="match status" value="1"/>
</dbReference>
<evidence type="ECO:0000313" key="3">
    <source>
        <dbReference type="Proteomes" id="UP000593571"/>
    </source>
</evidence>
<dbReference type="InterPro" id="IPR031161">
    <property type="entry name" value="Peptidase_M60_dom"/>
</dbReference>
<reference evidence="2 3" key="1">
    <citation type="journal article" date="2020" name="Nature">
        <title>Six reference-quality genomes reveal evolution of bat adaptations.</title>
        <authorList>
            <person name="Jebb D."/>
            <person name="Huang Z."/>
            <person name="Pippel M."/>
            <person name="Hughes G.M."/>
            <person name="Lavrichenko K."/>
            <person name="Devanna P."/>
            <person name="Winkler S."/>
            <person name="Jermiin L.S."/>
            <person name="Skirmuntt E.C."/>
            <person name="Katzourakis A."/>
            <person name="Burkitt-Gray L."/>
            <person name="Ray D.A."/>
            <person name="Sullivan K.A.M."/>
            <person name="Roscito J.G."/>
            <person name="Kirilenko B.M."/>
            <person name="Davalos L.M."/>
            <person name="Corthals A.P."/>
            <person name="Power M.L."/>
            <person name="Jones G."/>
            <person name="Ransome R.D."/>
            <person name="Dechmann D.K.N."/>
            <person name="Locatelli A.G."/>
            <person name="Puechmaille S.J."/>
            <person name="Fedrigo O."/>
            <person name="Jarvis E.D."/>
            <person name="Hiller M."/>
            <person name="Vernes S.C."/>
            <person name="Myers E.W."/>
            <person name="Teeling E.C."/>
        </authorList>
    </citation>
    <scope>NUCLEOTIDE SEQUENCE [LARGE SCALE GENOMIC DNA]</scope>
    <source>
        <strain evidence="2">MRouAeg1</strain>
        <tissue evidence="2">Muscle</tissue>
    </source>
</reference>
<dbReference type="Proteomes" id="UP000593571">
    <property type="component" value="Unassembled WGS sequence"/>
</dbReference>
<organism evidence="2 3">
    <name type="scientific">Rousettus aegyptiacus</name>
    <name type="common">Egyptian fruit bat</name>
    <name type="synonym">Pteropus aegyptiacus</name>
    <dbReference type="NCBI Taxonomy" id="9407"/>
    <lineage>
        <taxon>Eukaryota</taxon>
        <taxon>Metazoa</taxon>
        <taxon>Chordata</taxon>
        <taxon>Craniata</taxon>
        <taxon>Vertebrata</taxon>
        <taxon>Euteleostomi</taxon>
        <taxon>Mammalia</taxon>
        <taxon>Eutheria</taxon>
        <taxon>Laurasiatheria</taxon>
        <taxon>Chiroptera</taxon>
        <taxon>Yinpterochiroptera</taxon>
        <taxon>Pteropodoidea</taxon>
        <taxon>Pteropodidae</taxon>
        <taxon>Rousettinae</taxon>
        <taxon>Rousettus</taxon>
    </lineage>
</organism>
<accession>A0A7J8D9A7</accession>
<evidence type="ECO:0000259" key="1">
    <source>
        <dbReference type="PROSITE" id="PS51723"/>
    </source>
</evidence>
<dbReference type="Gene3D" id="1.10.390.30">
    <property type="entry name" value="Peptidase M60, enhancin-like domain 3"/>
    <property type="match status" value="1"/>
</dbReference>
<dbReference type="FunFam" id="1.10.390.30:FF:000001">
    <property type="entry name" value="TRPM8 channel-associated factor 1"/>
    <property type="match status" value="1"/>
</dbReference>
<dbReference type="Pfam" id="PF13402">
    <property type="entry name" value="Peptidase_M60"/>
    <property type="match status" value="1"/>
</dbReference>
<gene>
    <name evidence="2" type="ORF">HJG63_018972</name>
</gene>
<protein>
    <submittedName>
        <fullName evidence="2">TRPM8 channel associated factor 2</fullName>
    </submittedName>
</protein>
<dbReference type="GO" id="GO:0090314">
    <property type="term" value="P:positive regulation of protein targeting to membrane"/>
    <property type="evidence" value="ECO:0007669"/>
    <property type="project" value="TreeGrafter"/>
</dbReference>
<feature type="domain" description="Peptidase M60" evidence="1">
    <location>
        <begin position="1"/>
        <end position="117"/>
    </location>
</feature>
<keyword evidence="3" id="KW-1185">Reference proteome</keyword>